<evidence type="ECO:0000256" key="4">
    <source>
        <dbReference type="ARBA" id="ARBA00023136"/>
    </source>
</evidence>
<evidence type="ECO:0000313" key="6">
    <source>
        <dbReference type="EMBL" id="TDL81894.1"/>
    </source>
</evidence>
<dbReference type="OrthoDB" id="7743618at2"/>
<comment type="subcellular location">
    <subcellularLocation>
        <location evidence="1">Membrane</location>
    </subcellularLocation>
</comment>
<dbReference type="PANTHER" id="PTHR35371">
    <property type="entry name" value="INNER MEMBRANE PROTEIN"/>
    <property type="match status" value="1"/>
</dbReference>
<accession>A0A4R6AFU1</accession>
<name>A0A4R6AFU1_9RHOB</name>
<protein>
    <submittedName>
        <fullName evidence="6">MAPEG family protein</fullName>
    </submittedName>
</protein>
<keyword evidence="2 5" id="KW-0812">Transmembrane</keyword>
<feature type="transmembrane region" description="Helical" evidence="5">
    <location>
        <begin position="6"/>
        <end position="24"/>
    </location>
</feature>
<evidence type="ECO:0000256" key="1">
    <source>
        <dbReference type="ARBA" id="ARBA00004370"/>
    </source>
</evidence>
<evidence type="ECO:0000313" key="7">
    <source>
        <dbReference type="Proteomes" id="UP000295701"/>
    </source>
</evidence>
<dbReference type="InterPro" id="IPR001129">
    <property type="entry name" value="Membr-assoc_MAPEG"/>
</dbReference>
<keyword evidence="7" id="KW-1185">Reference proteome</keyword>
<organism evidence="6 7">
    <name type="scientific">Palleronia sediminis</name>
    <dbReference type="NCBI Taxonomy" id="2547833"/>
    <lineage>
        <taxon>Bacteria</taxon>
        <taxon>Pseudomonadati</taxon>
        <taxon>Pseudomonadota</taxon>
        <taxon>Alphaproteobacteria</taxon>
        <taxon>Rhodobacterales</taxon>
        <taxon>Roseobacteraceae</taxon>
        <taxon>Palleronia</taxon>
    </lineage>
</organism>
<dbReference type="Gene3D" id="1.20.120.550">
    <property type="entry name" value="Membrane associated eicosanoid/glutathione metabolism-like domain"/>
    <property type="match status" value="1"/>
</dbReference>
<dbReference type="Pfam" id="PF01124">
    <property type="entry name" value="MAPEG"/>
    <property type="match status" value="1"/>
</dbReference>
<dbReference type="Proteomes" id="UP000295701">
    <property type="component" value="Unassembled WGS sequence"/>
</dbReference>
<keyword evidence="3 5" id="KW-1133">Transmembrane helix</keyword>
<reference evidence="6 7" key="1">
    <citation type="submission" date="2019-03" db="EMBL/GenBank/DDBJ databases">
        <title>Primorskyibacter sp. SS33 isolated from sediments.</title>
        <authorList>
            <person name="Xunke S."/>
        </authorList>
    </citation>
    <scope>NUCLEOTIDE SEQUENCE [LARGE SCALE GENOMIC DNA]</scope>
    <source>
        <strain evidence="6 7">SS33</strain>
    </source>
</reference>
<dbReference type="AlphaFoldDB" id="A0A4R6AFU1"/>
<dbReference type="InterPro" id="IPR023352">
    <property type="entry name" value="MAPEG-like_dom_sf"/>
</dbReference>
<feature type="transmembrane region" description="Helical" evidence="5">
    <location>
        <begin position="70"/>
        <end position="98"/>
    </location>
</feature>
<feature type="transmembrane region" description="Helical" evidence="5">
    <location>
        <begin position="118"/>
        <end position="135"/>
    </location>
</feature>
<evidence type="ECO:0000256" key="2">
    <source>
        <dbReference type="ARBA" id="ARBA00022692"/>
    </source>
</evidence>
<evidence type="ECO:0000256" key="3">
    <source>
        <dbReference type="ARBA" id="ARBA00022989"/>
    </source>
</evidence>
<gene>
    <name evidence="6" type="ORF">E2L08_04375</name>
</gene>
<evidence type="ECO:0000256" key="5">
    <source>
        <dbReference type="SAM" id="Phobius"/>
    </source>
</evidence>
<sequence>MTPELTVLVLAALWQMVQLVLYAVPANRELGPGKTMSPRDPQRLDRPLSEQVSIRTGRLSRAYQNHNEALLLFAVAAVVVSITGQSGPFTTACAWVYLAARVLYVPAYAFGWVPWRSMLFGAGWLATMLMLVSALL</sequence>
<dbReference type="GO" id="GO:0016020">
    <property type="term" value="C:membrane"/>
    <property type="evidence" value="ECO:0007669"/>
    <property type="project" value="UniProtKB-SubCell"/>
</dbReference>
<dbReference type="EMBL" id="SNAA01000003">
    <property type="protein sequence ID" value="TDL81894.1"/>
    <property type="molecule type" value="Genomic_DNA"/>
</dbReference>
<keyword evidence="4 5" id="KW-0472">Membrane</keyword>
<dbReference type="SUPFAM" id="SSF161084">
    <property type="entry name" value="MAPEG domain-like"/>
    <property type="match status" value="1"/>
</dbReference>
<comment type="caution">
    <text evidence="6">The sequence shown here is derived from an EMBL/GenBank/DDBJ whole genome shotgun (WGS) entry which is preliminary data.</text>
</comment>
<proteinExistence type="predicted"/>
<dbReference type="RefSeq" id="WP_133395843.1">
    <property type="nucleotide sequence ID" value="NZ_SNAA01000003.1"/>
</dbReference>
<dbReference type="PANTHER" id="PTHR35371:SF1">
    <property type="entry name" value="BLR7753 PROTEIN"/>
    <property type="match status" value="1"/>
</dbReference>